<keyword evidence="2 3" id="KW-0786">Thiamine pyrophosphate</keyword>
<comment type="subunit">
    <text evidence="3">Homotetramer.</text>
</comment>
<keyword evidence="3" id="KW-1003">Cell membrane</keyword>
<comment type="cofactor">
    <cofactor evidence="3">
        <name>FAD</name>
        <dbReference type="ChEBI" id="CHEBI:57692"/>
    </cofactor>
    <text evidence="3">Binds 1 FAD per subunit.</text>
</comment>
<feature type="domain" description="Thiamine pyrophosphate enzyme N-terminal TPP-binding" evidence="7">
    <location>
        <begin position="4"/>
        <end position="115"/>
    </location>
</feature>
<feature type="binding site" evidence="3">
    <location>
        <position position="436"/>
    </location>
    <ligand>
        <name>Mg(2+)</name>
        <dbReference type="ChEBI" id="CHEBI:18420"/>
    </ligand>
</feature>
<dbReference type="Pfam" id="PF02775">
    <property type="entry name" value="TPP_enzyme_C"/>
    <property type="match status" value="1"/>
</dbReference>
<reference evidence="8 9" key="1">
    <citation type="submission" date="2022-11" db="EMBL/GenBank/DDBJ databases">
        <title>Minimal conservation of predation-associated metabolite biosynthetic gene clusters underscores biosynthetic potential of Myxococcota including descriptions for ten novel species: Archangium lansinium sp. nov., Myxococcus landrumus sp. nov., Nannocystis bai.</title>
        <authorList>
            <person name="Ahearne A."/>
            <person name="Stevens C."/>
            <person name="Dowd S."/>
        </authorList>
    </citation>
    <scope>NUCLEOTIDE SEQUENCE [LARGE SCALE GENOMIC DNA]</scope>
    <source>
        <strain evidence="8 9">NCELM</strain>
    </source>
</reference>
<dbReference type="Gene3D" id="3.40.50.970">
    <property type="match status" value="2"/>
</dbReference>
<feature type="binding site" evidence="3">
    <location>
        <begin position="463"/>
        <end position="469"/>
    </location>
    <ligand>
        <name>thiamine diphosphate</name>
        <dbReference type="ChEBI" id="CHEBI:58937"/>
    </ligand>
</feature>
<keyword evidence="3" id="KW-0460">Magnesium</keyword>
<feature type="region of interest" description="Membrane-binding domain" evidence="3">
    <location>
        <begin position="534"/>
        <end position="575"/>
    </location>
</feature>
<evidence type="ECO:0000259" key="5">
    <source>
        <dbReference type="Pfam" id="PF00205"/>
    </source>
</evidence>
<dbReference type="InterPro" id="IPR029035">
    <property type="entry name" value="DHS-like_NAD/FAD-binding_dom"/>
</dbReference>
<keyword evidence="3" id="KW-0472">Membrane</keyword>
<keyword evidence="9" id="KW-1185">Reference proteome</keyword>
<keyword evidence="3" id="KW-0285">Flavoprotein</keyword>
<evidence type="ECO:0000256" key="1">
    <source>
        <dbReference type="ARBA" id="ARBA00007812"/>
    </source>
</evidence>
<comment type="function">
    <text evidence="3">A peripheral cell membrane enzyme that catalyzes the oxidative decarboxylation of pyruvate to form acetate and CO(2). It channels electrons from the cytoplasm to the respiratory chain at the cell membrane via ubiquinone.</text>
</comment>
<dbReference type="SUPFAM" id="SSF52518">
    <property type="entry name" value="Thiamin diphosphate-binding fold (THDP-binding)"/>
    <property type="match status" value="2"/>
</dbReference>
<dbReference type="SUPFAM" id="SSF52467">
    <property type="entry name" value="DHS-like NAD/FAD-binding domain"/>
    <property type="match status" value="1"/>
</dbReference>
<comment type="subcellular location">
    <subcellularLocation>
        <location evidence="3">Cell membrane</location>
        <topology evidence="3">Peripheral membrane protein</topology>
        <orientation evidence="3">Cytoplasmic side</orientation>
    </subcellularLocation>
</comment>
<evidence type="ECO:0000259" key="7">
    <source>
        <dbReference type="Pfam" id="PF02776"/>
    </source>
</evidence>
<dbReference type="EC" id="1.2.5.1" evidence="3"/>
<dbReference type="Pfam" id="PF02776">
    <property type="entry name" value="TPP_enzyme_N"/>
    <property type="match status" value="1"/>
</dbReference>
<keyword evidence="3" id="KW-0446">Lipid-binding</keyword>
<comment type="domain">
    <text evidence="3">Has 4 domains; the Pyr domain which binds the pyrimidine moiety of the thiamine pyrophosphate cofactor, the FAD-binding domain, the PP-binding domain which binds the pyrophosphate portion of thiamine pyrophosphate and the C-terminal membrane binding region. The C-terminus is held closely against the rest of the protein and covers the active site; during activation it unfolds from the rest of the protein and forms an amphipathic helix upon membrane binding, exposing the active site.</text>
</comment>
<evidence type="ECO:0000256" key="3">
    <source>
        <dbReference type="HAMAP-Rule" id="MF_00850"/>
    </source>
</evidence>
<feature type="binding site" evidence="3">
    <location>
        <position position="293"/>
    </location>
    <ligand>
        <name>FAD</name>
        <dbReference type="ChEBI" id="CHEBI:57692"/>
    </ligand>
</feature>
<protein>
    <recommendedName>
        <fullName evidence="3">Pyruvate dehydrogenase [ubiquinone]</fullName>
        <ecNumber evidence="3">1.2.5.1</ecNumber>
    </recommendedName>
    <alternativeName>
        <fullName evidence="3">Pyruvate oxidase</fullName>
        <shortName evidence="3">POX</shortName>
    </alternativeName>
    <alternativeName>
        <fullName evidence="3">Pyruvate:ubiquinone-8 oxidoreductase</fullName>
    </alternativeName>
</protein>
<keyword evidence="3" id="KW-0547">Nucleotide-binding</keyword>
<dbReference type="InterPro" id="IPR047212">
    <property type="entry name" value="TPP_POXB-like"/>
</dbReference>
<dbReference type="EMBL" id="JAQNDN010000001">
    <property type="protein sequence ID" value="MDC0667106.1"/>
    <property type="molecule type" value="Genomic_DNA"/>
</dbReference>
<dbReference type="GO" id="GO:0052737">
    <property type="term" value="F:pyruvate dehydrogenase (quinone) activity"/>
    <property type="evidence" value="ECO:0007669"/>
    <property type="project" value="UniProtKB-EC"/>
</dbReference>
<dbReference type="InterPro" id="IPR047211">
    <property type="entry name" value="POXB-like"/>
</dbReference>
<feature type="binding site" evidence="3">
    <location>
        <position position="51"/>
    </location>
    <ligand>
        <name>thiamine diphosphate</name>
        <dbReference type="ChEBI" id="CHEBI:58937"/>
    </ligand>
</feature>
<dbReference type="InterPro" id="IPR029061">
    <property type="entry name" value="THDP-binding"/>
</dbReference>
<keyword evidence="3 8" id="KW-0560">Oxidoreductase</keyword>
<dbReference type="CDD" id="cd07039">
    <property type="entry name" value="TPP_PYR_POX"/>
    <property type="match status" value="1"/>
</dbReference>
<feature type="region of interest" description="FAD-binding domain" evidence="3">
    <location>
        <begin position="184"/>
        <end position="335"/>
    </location>
</feature>
<evidence type="ECO:0000259" key="6">
    <source>
        <dbReference type="Pfam" id="PF02775"/>
    </source>
</evidence>
<dbReference type="PANTHER" id="PTHR42981">
    <property type="entry name" value="PYRUVATE DEHYDROGENASE [UBIQUINONE]"/>
    <property type="match status" value="1"/>
</dbReference>
<keyword evidence="3" id="KW-0479">Metal-binding</keyword>
<dbReference type="Gene3D" id="3.40.50.1220">
    <property type="entry name" value="TPP-binding domain"/>
    <property type="match status" value="1"/>
</dbReference>
<dbReference type="HAMAP" id="MF_00850">
    <property type="entry name" value="POX"/>
    <property type="match status" value="1"/>
</dbReference>
<dbReference type="InterPro" id="IPR011766">
    <property type="entry name" value="TPP_enzyme_TPP-bd"/>
</dbReference>
<dbReference type="InterPro" id="IPR012000">
    <property type="entry name" value="Thiamin_PyroP_enz_cen_dom"/>
</dbReference>
<dbReference type="CDD" id="cd02014">
    <property type="entry name" value="TPP_POX"/>
    <property type="match status" value="1"/>
</dbReference>
<evidence type="ECO:0000256" key="4">
    <source>
        <dbReference type="RuleBase" id="RU362132"/>
    </source>
</evidence>
<dbReference type="RefSeq" id="WP_271994995.1">
    <property type="nucleotide sequence ID" value="NZ_JAQNDN010000001.1"/>
</dbReference>
<comment type="similarity">
    <text evidence="1 3 4">Belongs to the TPP enzyme family.</text>
</comment>
<feature type="binding site" evidence="3">
    <location>
        <begin position="275"/>
        <end position="279"/>
    </location>
    <ligand>
        <name>FAD</name>
        <dbReference type="ChEBI" id="CHEBI:57692"/>
    </ligand>
</feature>
<feature type="binding site" evidence="3">
    <location>
        <begin position="252"/>
        <end position="255"/>
    </location>
    <ligand>
        <name>FAD</name>
        <dbReference type="ChEBI" id="CHEBI:57692"/>
    </ligand>
</feature>
<name>A0ABT5AZ39_9BACT</name>
<gene>
    <name evidence="3 8" type="primary">poxB</name>
    <name evidence="8" type="ORF">POL58_05125</name>
</gene>
<keyword evidence="3 8" id="KW-0670">Pyruvate</keyword>
<feature type="site" description="Moves into active site upon enzyme activation, plays a role in electron transfer" evidence="3">
    <location>
        <position position="468"/>
    </location>
</feature>
<evidence type="ECO:0000313" key="9">
    <source>
        <dbReference type="Proteomes" id="UP001217838"/>
    </source>
</evidence>
<comment type="catalytic activity">
    <reaction evidence="3">
        <text>a ubiquinone + pyruvate + H2O = a ubiquinol + acetate + CO2</text>
        <dbReference type="Rhea" id="RHEA:27405"/>
        <dbReference type="Rhea" id="RHEA-COMP:9565"/>
        <dbReference type="Rhea" id="RHEA-COMP:9566"/>
        <dbReference type="ChEBI" id="CHEBI:15361"/>
        <dbReference type="ChEBI" id="CHEBI:15377"/>
        <dbReference type="ChEBI" id="CHEBI:16389"/>
        <dbReference type="ChEBI" id="CHEBI:16526"/>
        <dbReference type="ChEBI" id="CHEBI:17976"/>
        <dbReference type="ChEBI" id="CHEBI:30089"/>
        <dbReference type="EC" id="1.2.5.1"/>
    </reaction>
</comment>
<feature type="binding site" evidence="3">
    <location>
        <position position="463"/>
    </location>
    <ligand>
        <name>Mg(2+)</name>
        <dbReference type="ChEBI" id="CHEBI:18420"/>
    </ligand>
</feature>
<feature type="domain" description="Thiamine pyrophosphate enzyme central" evidence="5">
    <location>
        <begin position="193"/>
        <end position="320"/>
    </location>
</feature>
<organism evidence="8 9">
    <name type="scientific">Nannocystis radixulma</name>
    <dbReference type="NCBI Taxonomy" id="2995305"/>
    <lineage>
        <taxon>Bacteria</taxon>
        <taxon>Pseudomonadati</taxon>
        <taxon>Myxococcota</taxon>
        <taxon>Polyangia</taxon>
        <taxon>Nannocystales</taxon>
        <taxon>Nannocystaceae</taxon>
        <taxon>Nannocystis</taxon>
    </lineage>
</organism>
<feature type="domain" description="Thiamine pyrophosphate enzyme TPP-binding" evidence="6">
    <location>
        <begin position="382"/>
        <end position="528"/>
    </location>
</feature>
<dbReference type="Pfam" id="PF00205">
    <property type="entry name" value="TPP_enzyme_M"/>
    <property type="match status" value="1"/>
</dbReference>
<comment type="cofactor">
    <cofactor evidence="3">
        <name>thiamine diphosphate</name>
        <dbReference type="ChEBI" id="CHEBI:58937"/>
    </cofactor>
    <text evidence="3">Binds 1 thiamine pyrophosphate per subunit.</text>
</comment>
<proteinExistence type="inferred from homology"/>
<dbReference type="InterPro" id="IPR044261">
    <property type="entry name" value="Pyruvate_dehydrogenase"/>
</dbReference>
<sequence length="575" mass="61976">MATRTVAQLLVDTLVAGGVARIYGLAGDSLNGITDAIRPRDDIEWIPVRHEETAAFAAGAEAHLTGRLGVCAGSCGPGNLHLINGLYDCHRSRVPVLAIAAQIASEELGSGYFQETHPERLFRECSHYCELVSEPEQMPRLLEIAVQTALSRRGVAVVVLPGNVALRPAVHDPPRPRRRAPEPSIRPSDAELAELAAVLKKAKKITLLGGAGCAGAHAELMRTAQVLKAPVVHALRGKEFIEHDNPHDVGMTGLLGFSSGYHAMMQCDTLLMLGTDFPYQQFYPRDATIIQVDICGEQLGRRARIDLGVVGDVKTTLTALLPALEPKADSDHLNRCLEHYRKARRELDDLATGEPGRKPIHPQYVAKMVSEVAAEDAIFTCDVGTPTIWAARYLKMNGRRRLLGSFNHGSMASALPQAIGAQVAHRGRQVITLSGDGGLAMLLGDLLTLRQLQLPVKLVIFNNGAFGFVELEMKAAGILDFATELDNPDFARLAEAAGILGLRVEAPEQVRPALVQALAHDGPALLDVVVARQELAMPPSLAANQVLGFSLFMLKAVLNGRVDQVVDLAKTNLLR</sequence>
<dbReference type="NCBIfam" id="NF006591">
    <property type="entry name" value="PRK09124.1"/>
    <property type="match status" value="1"/>
</dbReference>
<dbReference type="Proteomes" id="UP001217838">
    <property type="component" value="Unassembled WGS sequence"/>
</dbReference>
<keyword evidence="3" id="KW-0274">FAD</keyword>
<feature type="binding site" evidence="3">
    <location>
        <begin position="436"/>
        <end position="438"/>
    </location>
    <ligand>
        <name>thiamine diphosphate</name>
        <dbReference type="ChEBI" id="CHEBI:58937"/>
    </ligand>
</feature>
<dbReference type="PANTHER" id="PTHR42981:SF2">
    <property type="entry name" value="PYRUVATE DEHYDROGENASE [UBIQUINONE]"/>
    <property type="match status" value="1"/>
</dbReference>
<comment type="activity regulation">
    <text evidence="3">The C-terminus inhibits activity; it has to move for the enzyme to be active. Activated by lipid-binding, which occurs via the C-terminus.</text>
</comment>
<comment type="cofactor">
    <cofactor evidence="3">
        <name>Mg(2+)</name>
        <dbReference type="ChEBI" id="CHEBI:18420"/>
    </cofactor>
    <text evidence="3">Binds 1 Mg(2+) ion per subunit.</text>
</comment>
<keyword evidence="3 8" id="KW-0830">Ubiquinone</keyword>
<accession>A0ABT5AZ39</accession>
<comment type="caution">
    <text evidence="3">Lacks conserved residue(s) required for the propagation of feature annotation.</text>
</comment>
<evidence type="ECO:0000313" key="8">
    <source>
        <dbReference type="EMBL" id="MDC0667106.1"/>
    </source>
</evidence>
<dbReference type="InterPro" id="IPR047210">
    <property type="entry name" value="TPP_PYR_POXB-like"/>
</dbReference>
<feature type="binding site" evidence="3">
    <location>
        <begin position="409"/>
        <end position="411"/>
    </location>
    <ligand>
        <name>thiamine diphosphate</name>
        <dbReference type="ChEBI" id="CHEBI:58937"/>
    </ligand>
</feature>
<dbReference type="InterPro" id="IPR012001">
    <property type="entry name" value="Thiamin_PyroP_enz_TPP-bd_dom"/>
</dbReference>
<comment type="caution">
    <text evidence="8">The sequence shown here is derived from an EMBL/GenBank/DDBJ whole genome shotgun (WGS) entry which is preliminary data.</text>
</comment>
<evidence type="ECO:0000256" key="2">
    <source>
        <dbReference type="ARBA" id="ARBA00023052"/>
    </source>
</evidence>